<evidence type="ECO:0000313" key="1">
    <source>
        <dbReference type="EMBL" id="OQK15895.1"/>
    </source>
</evidence>
<dbReference type="RefSeq" id="WP_080524120.1">
    <property type="nucleotide sequence ID" value="NZ_LPUF01000003.1"/>
</dbReference>
<name>A0A1V8M2W4_9GAMM</name>
<gene>
    <name evidence="1" type="ORF">AU255_17060</name>
</gene>
<evidence type="ECO:0000313" key="2">
    <source>
        <dbReference type="Proteomes" id="UP000191980"/>
    </source>
</evidence>
<keyword evidence="2" id="KW-1185">Reference proteome</keyword>
<reference evidence="1 2" key="1">
    <citation type="submission" date="2015-12" db="EMBL/GenBank/DDBJ databases">
        <authorList>
            <person name="Shamseldin A."/>
            <person name="Moawad H."/>
            <person name="Abd El-Rahim W.M."/>
            <person name="Sadowsky M.J."/>
        </authorList>
    </citation>
    <scope>NUCLEOTIDE SEQUENCE [LARGE SCALE GENOMIC DNA]</scope>
    <source>
        <strain evidence="1 2">WF1</strain>
    </source>
</reference>
<accession>A0A1V8M2W4</accession>
<protein>
    <recommendedName>
        <fullName evidence="3">Porin</fullName>
    </recommendedName>
</protein>
<dbReference type="OrthoDB" id="5298707at2"/>
<dbReference type="STRING" id="1420851.AU255_17060"/>
<dbReference type="EMBL" id="LPUF01000003">
    <property type="protein sequence ID" value="OQK15895.1"/>
    <property type="molecule type" value="Genomic_DNA"/>
</dbReference>
<evidence type="ECO:0008006" key="3">
    <source>
        <dbReference type="Google" id="ProtNLM"/>
    </source>
</evidence>
<organism evidence="1 2">
    <name type="scientific">Methyloprofundus sedimenti</name>
    <dbReference type="NCBI Taxonomy" id="1420851"/>
    <lineage>
        <taxon>Bacteria</taxon>
        <taxon>Pseudomonadati</taxon>
        <taxon>Pseudomonadota</taxon>
        <taxon>Gammaproteobacteria</taxon>
        <taxon>Methylococcales</taxon>
        <taxon>Methylococcaceae</taxon>
        <taxon>Methyloprofundus</taxon>
    </lineage>
</organism>
<dbReference type="AlphaFoldDB" id="A0A1V8M2W4"/>
<sequence length="396" mass="45896">MQNKQCYWLVLCLLWIKPLSAWELSGYVGIEDTVFYDQPLDSRQYMNYLSGVIEAELYHEWDNGNQIFAFVPYFRGTQYDSNSTYFDIRELTWVKAAETWELRLGIRKVFWGVTESVHLVNIINQRDMVENIDGEEKLGQPMINFAWIQDWGTIDLFLLPGFREMQFKGVEGRPRSQPAVEGSQAKFDKNGFERQMAYAIRWSHSIGDWDIGLSNFYGTSRDPVFLLEQDAAGQVSIIPYYQNINQTGLDVQATIESWLLKLEMFVRVSEIDTTFATVAGLEYTFFNIGETGLDIGLLAEYLYDSRGYFAPTAFQDDFFTGIRFALNDAQDSQILAGVIVDSNTYAQFYNIEASRRFFDSFTLEVEARLFNGASPGDRAYMFRNDSHFRFQLSYHF</sequence>
<comment type="caution">
    <text evidence="1">The sequence shown here is derived from an EMBL/GenBank/DDBJ whole genome shotgun (WGS) entry which is preliminary data.</text>
</comment>
<dbReference type="Proteomes" id="UP000191980">
    <property type="component" value="Unassembled WGS sequence"/>
</dbReference>
<proteinExistence type="predicted"/>